<dbReference type="AlphaFoldDB" id="A0A7J6X0X8"/>
<sequence>MRSCVITEFTQGYGLEQPEDVVEPSAVVELLLNKKFEEKKFASTPTDCVFKEEEEDTLVIYEFY</sequence>
<protein>
    <submittedName>
        <fullName evidence="1">Uncharacterized protein</fullName>
    </submittedName>
</protein>
<evidence type="ECO:0000313" key="1">
    <source>
        <dbReference type="EMBL" id="KAF5203003.1"/>
    </source>
</evidence>
<keyword evidence="3" id="KW-1185">Reference proteome</keyword>
<evidence type="ECO:0000313" key="2">
    <source>
        <dbReference type="EMBL" id="KAF5203005.1"/>
    </source>
</evidence>
<proteinExistence type="predicted"/>
<accession>A0A7J6X0X8</accession>
<gene>
    <name evidence="1" type="ORF">FRX31_007407</name>
    <name evidence="2" type="ORF">FRX31_007409</name>
</gene>
<name>A0A7J6X0X8_THATH</name>
<dbReference type="Proteomes" id="UP000554482">
    <property type="component" value="Unassembled WGS sequence"/>
</dbReference>
<dbReference type="EMBL" id="JABWDY010007349">
    <property type="protein sequence ID" value="KAF5203003.1"/>
    <property type="molecule type" value="Genomic_DNA"/>
</dbReference>
<reference evidence="1 3" key="1">
    <citation type="submission" date="2020-06" db="EMBL/GenBank/DDBJ databases">
        <title>Transcriptomic and genomic resources for Thalictrum thalictroides and T. hernandezii: Facilitating candidate gene discovery in an emerging model plant lineage.</title>
        <authorList>
            <person name="Arias T."/>
            <person name="Riano-Pachon D.M."/>
            <person name="Di Stilio V.S."/>
        </authorList>
    </citation>
    <scope>NUCLEOTIDE SEQUENCE [LARGE SCALE GENOMIC DNA]</scope>
    <source>
        <strain evidence="3">cv. WT478/WT964</strain>
        <strain evidence="1">WT478/WT964</strain>
        <tissue evidence="1">Leaves</tissue>
    </source>
</reference>
<evidence type="ECO:0000313" key="3">
    <source>
        <dbReference type="Proteomes" id="UP000554482"/>
    </source>
</evidence>
<dbReference type="EMBL" id="JABWDY010007349">
    <property type="protein sequence ID" value="KAF5203005.1"/>
    <property type="molecule type" value="Genomic_DNA"/>
</dbReference>
<comment type="caution">
    <text evidence="1">The sequence shown here is derived from an EMBL/GenBank/DDBJ whole genome shotgun (WGS) entry which is preliminary data.</text>
</comment>
<organism evidence="1 3">
    <name type="scientific">Thalictrum thalictroides</name>
    <name type="common">Rue-anemone</name>
    <name type="synonym">Anemone thalictroides</name>
    <dbReference type="NCBI Taxonomy" id="46969"/>
    <lineage>
        <taxon>Eukaryota</taxon>
        <taxon>Viridiplantae</taxon>
        <taxon>Streptophyta</taxon>
        <taxon>Embryophyta</taxon>
        <taxon>Tracheophyta</taxon>
        <taxon>Spermatophyta</taxon>
        <taxon>Magnoliopsida</taxon>
        <taxon>Ranunculales</taxon>
        <taxon>Ranunculaceae</taxon>
        <taxon>Thalictroideae</taxon>
        <taxon>Thalictrum</taxon>
    </lineage>
</organism>